<dbReference type="GO" id="GO:0051660">
    <property type="term" value="P:establishment of centrosome localization"/>
    <property type="evidence" value="ECO:0007669"/>
    <property type="project" value="TreeGrafter"/>
</dbReference>
<feature type="region of interest" description="Disordered" evidence="1">
    <location>
        <begin position="74"/>
        <end position="96"/>
    </location>
</feature>
<dbReference type="GO" id="GO:0045197">
    <property type="term" value="P:establishment or maintenance of epithelial cell apical/basal polarity"/>
    <property type="evidence" value="ECO:0007669"/>
    <property type="project" value="TreeGrafter"/>
</dbReference>
<dbReference type="AlphaFoldDB" id="A0AAD3NJZ4"/>
<dbReference type="EMBL" id="BRZM01001848">
    <property type="protein sequence ID" value="GLD73853.1"/>
    <property type="molecule type" value="Genomic_DNA"/>
</dbReference>
<dbReference type="GO" id="GO:0043296">
    <property type="term" value="C:apical junction complex"/>
    <property type="evidence" value="ECO:0007669"/>
    <property type="project" value="TreeGrafter"/>
</dbReference>
<name>A0AAD3NJZ4_LATJO</name>
<dbReference type="PANTHER" id="PTHR16484">
    <property type="entry name" value="PARTITIONING DEFECTIVE 3 RELATED"/>
    <property type="match status" value="1"/>
</dbReference>
<dbReference type="GO" id="GO:0007155">
    <property type="term" value="P:cell adhesion"/>
    <property type="evidence" value="ECO:0007669"/>
    <property type="project" value="TreeGrafter"/>
</dbReference>
<evidence type="ECO:0000313" key="3">
    <source>
        <dbReference type="Proteomes" id="UP001279410"/>
    </source>
</evidence>
<accession>A0AAD3NJZ4</accession>
<reference evidence="2" key="1">
    <citation type="submission" date="2022-08" db="EMBL/GenBank/DDBJ databases">
        <title>Genome sequencing of akame (Lates japonicus).</title>
        <authorList>
            <person name="Hashiguchi Y."/>
            <person name="Takahashi H."/>
        </authorList>
    </citation>
    <scope>NUCLEOTIDE SEQUENCE</scope>
    <source>
        <strain evidence="2">Kochi</strain>
    </source>
</reference>
<dbReference type="GO" id="GO:0008104">
    <property type="term" value="P:intracellular protein localization"/>
    <property type="evidence" value="ECO:0007669"/>
    <property type="project" value="TreeGrafter"/>
</dbReference>
<feature type="non-terminal residue" evidence="2">
    <location>
        <position position="1"/>
    </location>
</feature>
<dbReference type="GO" id="GO:0016324">
    <property type="term" value="C:apical plasma membrane"/>
    <property type="evidence" value="ECO:0007669"/>
    <property type="project" value="TreeGrafter"/>
</dbReference>
<dbReference type="PANTHER" id="PTHR16484:SF10">
    <property type="entry name" value="PARTITIONING DEFECTIVE 3 HOMOLOG"/>
    <property type="match status" value="1"/>
</dbReference>
<dbReference type="GO" id="GO:0000226">
    <property type="term" value="P:microtubule cytoskeleton organization"/>
    <property type="evidence" value="ECO:0007669"/>
    <property type="project" value="TreeGrafter"/>
</dbReference>
<organism evidence="2 3">
    <name type="scientific">Lates japonicus</name>
    <name type="common">Japanese lates</name>
    <dbReference type="NCBI Taxonomy" id="270547"/>
    <lineage>
        <taxon>Eukaryota</taxon>
        <taxon>Metazoa</taxon>
        <taxon>Chordata</taxon>
        <taxon>Craniata</taxon>
        <taxon>Vertebrata</taxon>
        <taxon>Euteleostomi</taxon>
        <taxon>Actinopterygii</taxon>
        <taxon>Neopterygii</taxon>
        <taxon>Teleostei</taxon>
        <taxon>Neoteleostei</taxon>
        <taxon>Acanthomorphata</taxon>
        <taxon>Carangaria</taxon>
        <taxon>Carangaria incertae sedis</taxon>
        <taxon>Centropomidae</taxon>
        <taxon>Lates</taxon>
    </lineage>
</organism>
<evidence type="ECO:0000256" key="1">
    <source>
        <dbReference type="SAM" id="MobiDB-lite"/>
    </source>
</evidence>
<dbReference type="Proteomes" id="UP001279410">
    <property type="component" value="Unassembled WGS sequence"/>
</dbReference>
<protein>
    <submittedName>
        <fullName evidence="2">Partitioning defective 3 homolog</fullName>
    </submittedName>
</protein>
<gene>
    <name evidence="2" type="ORF">AKAME5_002517900</name>
</gene>
<proteinExistence type="predicted"/>
<dbReference type="GO" id="GO:0030010">
    <property type="term" value="P:establishment of cell polarity"/>
    <property type="evidence" value="ECO:0007669"/>
    <property type="project" value="TreeGrafter"/>
</dbReference>
<keyword evidence="3" id="KW-1185">Reference proteome</keyword>
<comment type="caution">
    <text evidence="2">The sequence shown here is derived from an EMBL/GenBank/DDBJ whole genome shotgun (WGS) entry which is preliminary data.</text>
</comment>
<evidence type="ECO:0000313" key="2">
    <source>
        <dbReference type="EMBL" id="GLD73853.1"/>
    </source>
</evidence>
<dbReference type="GO" id="GO:0035091">
    <property type="term" value="F:phosphatidylinositol binding"/>
    <property type="evidence" value="ECO:0007669"/>
    <property type="project" value="TreeGrafter"/>
</dbReference>
<dbReference type="InterPro" id="IPR052213">
    <property type="entry name" value="PAR3"/>
</dbReference>
<dbReference type="GO" id="GO:0005938">
    <property type="term" value="C:cell cortex"/>
    <property type="evidence" value="ECO:0007669"/>
    <property type="project" value="TreeGrafter"/>
</dbReference>
<sequence length="115" mass="12744">EAPGSPPVLEHPMNSLLDKHERRISHSLYETIEGLDNISTPRANVIGRIGNYQLSPTVNMPQDDIVMIEDDRPPLLPAHLSDQSSSSSHDDMGFVGENPVPWIHELPGQNEWCVG</sequence>
<dbReference type="GO" id="GO:0005912">
    <property type="term" value="C:adherens junction"/>
    <property type="evidence" value="ECO:0007669"/>
    <property type="project" value="TreeGrafter"/>
</dbReference>